<feature type="compositionally biased region" description="Low complexity" evidence="1">
    <location>
        <begin position="62"/>
        <end position="72"/>
    </location>
</feature>
<dbReference type="GeneID" id="92052811"/>
<evidence type="ECO:0000313" key="2">
    <source>
        <dbReference type="EMBL" id="KAK8061216.1"/>
    </source>
</evidence>
<dbReference type="EMBL" id="JAQQWN010000011">
    <property type="protein sequence ID" value="KAK8061216.1"/>
    <property type="molecule type" value="Genomic_DNA"/>
</dbReference>
<protein>
    <submittedName>
        <fullName evidence="2">Uncharacterized protein</fullName>
    </submittedName>
</protein>
<sequence length="72" mass="7924">MFFIRSSIPDNDDGWLVLDRGFGASAPVATSPVPSKPLATPTPIMQRKTAHKKASLKKPQKPQKQLSRLQIV</sequence>
<proteinExistence type="predicted"/>
<evidence type="ECO:0000313" key="3">
    <source>
        <dbReference type="Proteomes" id="UP001433268"/>
    </source>
</evidence>
<feature type="compositionally biased region" description="Basic residues" evidence="1">
    <location>
        <begin position="48"/>
        <end position="61"/>
    </location>
</feature>
<gene>
    <name evidence="2" type="ORF">PG997_015437</name>
</gene>
<comment type="caution">
    <text evidence="2">The sequence shown here is derived from an EMBL/GenBank/DDBJ whole genome shotgun (WGS) entry which is preliminary data.</text>
</comment>
<accession>A0ABR1UQL1</accession>
<reference evidence="2 3" key="1">
    <citation type="submission" date="2023-01" db="EMBL/GenBank/DDBJ databases">
        <title>Analysis of 21 Apiospora genomes using comparative genomics revels a genus with tremendous synthesis potential of carbohydrate active enzymes and secondary metabolites.</title>
        <authorList>
            <person name="Sorensen T."/>
        </authorList>
    </citation>
    <scope>NUCLEOTIDE SEQUENCE [LARGE SCALE GENOMIC DNA]</scope>
    <source>
        <strain evidence="2 3">CBS 114990</strain>
    </source>
</reference>
<feature type="region of interest" description="Disordered" evidence="1">
    <location>
        <begin position="28"/>
        <end position="72"/>
    </location>
</feature>
<dbReference type="RefSeq" id="XP_066660636.1">
    <property type="nucleotide sequence ID" value="XM_066819751.1"/>
</dbReference>
<organism evidence="2 3">
    <name type="scientific">Apiospora hydei</name>
    <dbReference type="NCBI Taxonomy" id="1337664"/>
    <lineage>
        <taxon>Eukaryota</taxon>
        <taxon>Fungi</taxon>
        <taxon>Dikarya</taxon>
        <taxon>Ascomycota</taxon>
        <taxon>Pezizomycotina</taxon>
        <taxon>Sordariomycetes</taxon>
        <taxon>Xylariomycetidae</taxon>
        <taxon>Amphisphaeriales</taxon>
        <taxon>Apiosporaceae</taxon>
        <taxon>Apiospora</taxon>
    </lineage>
</organism>
<name>A0ABR1UQL1_9PEZI</name>
<evidence type="ECO:0000256" key="1">
    <source>
        <dbReference type="SAM" id="MobiDB-lite"/>
    </source>
</evidence>
<keyword evidence="3" id="KW-1185">Reference proteome</keyword>
<dbReference type="Proteomes" id="UP001433268">
    <property type="component" value="Unassembled WGS sequence"/>
</dbReference>